<dbReference type="EMBL" id="CP012700">
    <property type="protein sequence ID" value="ALH81069.1"/>
    <property type="molecule type" value="Genomic_DNA"/>
</dbReference>
<dbReference type="PATRIC" id="fig|33050.5.peg.2485"/>
<gene>
    <name evidence="2" type="ORF">AN936_12025</name>
</gene>
<evidence type="ECO:0000313" key="3">
    <source>
        <dbReference type="Proteomes" id="UP000058074"/>
    </source>
</evidence>
<reference evidence="2 3" key="1">
    <citation type="journal article" date="2015" name="Genome Announc.">
        <title>Complete Genome Sequence of Polypropylene Glycol- and Polyethylene Glycol-Degrading Sphingopyxis macrogoltabida Strain EY-1.</title>
        <authorList>
            <person name="Ohtsubo Y."/>
            <person name="Nagata Y."/>
            <person name="Numata M."/>
            <person name="Tsuchikane K."/>
            <person name="Hosoyama A."/>
            <person name="Yamazoe A."/>
            <person name="Tsuda M."/>
            <person name="Fujita N."/>
            <person name="Kawai F."/>
        </authorList>
    </citation>
    <scope>NUCLEOTIDE SEQUENCE [LARGE SCALE GENOMIC DNA]</scope>
    <source>
        <strain evidence="2 3">EY-1</strain>
    </source>
</reference>
<sequence>MSTTIARRSDIVPTAANFWPYRAKLWRLVEAQHRISTNRLTGTAGDQAVLEQLVEEVKPPLPRAARDLHYLLATPFRYGYKKASRFRRANERPGIFYAAEQAATAVAETAYWRLLFFSRSPGFQPPRTTVEHSAISVPVALDRGLDLTAAPFTDDATLWMHPDDYTACQAFAADARSIDAQSIRYASVRDPDHRANIALLDPAAFAARAPKIEQTWHFRLENGTMTALAALPSNARHSFTFEQFGLEPPG</sequence>
<dbReference type="Proteomes" id="UP000058074">
    <property type="component" value="Chromosome"/>
</dbReference>
<dbReference type="OrthoDB" id="7300555at2"/>
<evidence type="ECO:0000259" key="1">
    <source>
        <dbReference type="SMART" id="SM00953"/>
    </source>
</evidence>
<dbReference type="InterPro" id="IPR014914">
    <property type="entry name" value="RES_dom"/>
</dbReference>
<protein>
    <recommendedName>
        <fullName evidence="1">RES domain-containing protein</fullName>
    </recommendedName>
</protein>
<dbReference type="Pfam" id="PF08808">
    <property type="entry name" value="RES"/>
    <property type="match status" value="1"/>
</dbReference>
<evidence type="ECO:0000313" key="2">
    <source>
        <dbReference type="EMBL" id="ALH81069.1"/>
    </source>
</evidence>
<dbReference type="RefSeq" id="WP_054588349.1">
    <property type="nucleotide sequence ID" value="NZ_CP012700.1"/>
</dbReference>
<feature type="domain" description="RES" evidence="1">
    <location>
        <begin position="75"/>
        <end position="211"/>
    </location>
</feature>
<dbReference type="KEGG" id="smag:AN936_12025"/>
<name>A0A0N9UVX8_SPHMC</name>
<dbReference type="AlphaFoldDB" id="A0A0N9UVX8"/>
<dbReference type="SMART" id="SM00953">
    <property type="entry name" value="RES"/>
    <property type="match status" value="1"/>
</dbReference>
<organism evidence="2 3">
    <name type="scientific">Sphingopyxis macrogoltabida</name>
    <name type="common">Sphingomonas macrogoltabidus</name>
    <dbReference type="NCBI Taxonomy" id="33050"/>
    <lineage>
        <taxon>Bacteria</taxon>
        <taxon>Pseudomonadati</taxon>
        <taxon>Pseudomonadota</taxon>
        <taxon>Alphaproteobacteria</taxon>
        <taxon>Sphingomonadales</taxon>
        <taxon>Sphingomonadaceae</taxon>
        <taxon>Sphingopyxis</taxon>
    </lineage>
</organism>
<proteinExistence type="predicted"/>
<accession>A0A0N9UVX8</accession>